<dbReference type="InterPro" id="IPR050570">
    <property type="entry name" value="Cell_wall_metabolism_enzyme"/>
</dbReference>
<dbReference type="GO" id="GO:0004222">
    <property type="term" value="F:metalloendopeptidase activity"/>
    <property type="evidence" value="ECO:0007669"/>
    <property type="project" value="TreeGrafter"/>
</dbReference>
<organism evidence="2 3">
    <name type="scientific">Candidatus Sungbacteria bacterium RIFCSPHIGHO2_02_FULL_49_12</name>
    <dbReference type="NCBI Taxonomy" id="1802271"/>
    <lineage>
        <taxon>Bacteria</taxon>
        <taxon>Candidatus Sungiibacteriota</taxon>
    </lineage>
</organism>
<gene>
    <name evidence="2" type="ORF">A3C11_00285</name>
</gene>
<dbReference type="Proteomes" id="UP000177362">
    <property type="component" value="Unassembled WGS sequence"/>
</dbReference>
<dbReference type="STRING" id="1802271.A3C11_00285"/>
<dbReference type="Gene3D" id="2.70.70.10">
    <property type="entry name" value="Glucose Permease (Domain IIA)"/>
    <property type="match status" value="1"/>
</dbReference>
<evidence type="ECO:0000259" key="1">
    <source>
        <dbReference type="PROSITE" id="PS51782"/>
    </source>
</evidence>
<proteinExistence type="predicted"/>
<dbReference type="PANTHER" id="PTHR21666">
    <property type="entry name" value="PEPTIDASE-RELATED"/>
    <property type="match status" value="1"/>
</dbReference>
<evidence type="ECO:0000313" key="3">
    <source>
        <dbReference type="Proteomes" id="UP000177362"/>
    </source>
</evidence>
<dbReference type="PANTHER" id="PTHR21666:SF270">
    <property type="entry name" value="MUREIN HYDROLASE ACTIVATOR ENVC"/>
    <property type="match status" value="1"/>
</dbReference>
<dbReference type="Gene3D" id="3.10.350.10">
    <property type="entry name" value="LysM domain"/>
    <property type="match status" value="2"/>
</dbReference>
<reference evidence="2 3" key="1">
    <citation type="journal article" date="2016" name="Nat. Commun.">
        <title>Thousands of microbial genomes shed light on interconnected biogeochemical processes in an aquifer system.</title>
        <authorList>
            <person name="Anantharaman K."/>
            <person name="Brown C.T."/>
            <person name="Hug L.A."/>
            <person name="Sharon I."/>
            <person name="Castelle C.J."/>
            <person name="Probst A.J."/>
            <person name="Thomas B.C."/>
            <person name="Singh A."/>
            <person name="Wilkins M.J."/>
            <person name="Karaoz U."/>
            <person name="Brodie E.L."/>
            <person name="Williams K.H."/>
            <person name="Hubbard S.S."/>
            <person name="Banfield J.F."/>
        </authorList>
    </citation>
    <scope>NUCLEOTIDE SEQUENCE [LARGE SCALE GENOMIC DNA]</scope>
</reference>
<dbReference type="PROSITE" id="PS51782">
    <property type="entry name" value="LYSM"/>
    <property type="match status" value="2"/>
</dbReference>
<dbReference type="CDD" id="cd12797">
    <property type="entry name" value="M23_peptidase"/>
    <property type="match status" value="1"/>
</dbReference>
<dbReference type="InterPro" id="IPR011055">
    <property type="entry name" value="Dup_hybrid_motif"/>
</dbReference>
<dbReference type="InterPro" id="IPR036779">
    <property type="entry name" value="LysM_dom_sf"/>
</dbReference>
<feature type="domain" description="LysM" evidence="1">
    <location>
        <begin position="183"/>
        <end position="227"/>
    </location>
</feature>
<dbReference type="InterPro" id="IPR016047">
    <property type="entry name" value="M23ase_b-sheet_dom"/>
</dbReference>
<dbReference type="AlphaFoldDB" id="A0A1G2KR66"/>
<dbReference type="SUPFAM" id="SSF54106">
    <property type="entry name" value="LysM domain"/>
    <property type="match status" value="1"/>
</dbReference>
<dbReference type="EMBL" id="MHQJ01000005">
    <property type="protein sequence ID" value="OHA01915.1"/>
    <property type="molecule type" value="Genomic_DNA"/>
</dbReference>
<evidence type="ECO:0000313" key="2">
    <source>
        <dbReference type="EMBL" id="OHA01915.1"/>
    </source>
</evidence>
<dbReference type="Pfam" id="PF01476">
    <property type="entry name" value="LysM"/>
    <property type="match status" value="2"/>
</dbReference>
<comment type="caution">
    <text evidence="2">The sequence shown here is derived from an EMBL/GenBank/DDBJ whole genome shotgun (WGS) entry which is preliminary data.</text>
</comment>
<dbReference type="CDD" id="cd00118">
    <property type="entry name" value="LysM"/>
    <property type="match status" value="2"/>
</dbReference>
<feature type="domain" description="LysM" evidence="1">
    <location>
        <begin position="133"/>
        <end position="177"/>
    </location>
</feature>
<protein>
    <recommendedName>
        <fullName evidence="1">LysM domain-containing protein</fullName>
    </recommendedName>
</protein>
<name>A0A1G2KR66_9BACT</name>
<dbReference type="SMART" id="SM00257">
    <property type="entry name" value="LysM"/>
    <property type="match status" value="2"/>
</dbReference>
<dbReference type="InterPro" id="IPR018392">
    <property type="entry name" value="LysM"/>
</dbReference>
<dbReference type="Pfam" id="PF01551">
    <property type="entry name" value="Peptidase_M23"/>
    <property type="match status" value="1"/>
</dbReference>
<accession>A0A1G2KR66</accession>
<dbReference type="SUPFAM" id="SSF51261">
    <property type="entry name" value="Duplicated hybrid motif"/>
    <property type="match status" value="1"/>
</dbReference>
<sequence length="370" mass="38893">MNILNSPPNLPKQLNPSSRRAAKPARHFSFVVLCAILLLSCAILALPATAQAGFFSELFKLFTNADVGDRKAALISETEAASNAAPILSATPNPDAGSDSKLPDLDVVQDSALVAPANPVGTLQESQDQDRIFLYIVKPGDTPSDIAKSFGVSVSTIVWANGLVNANSIRVGDQLIILPVSGVKHVVKKGDTIDTIAKKYKGDVAEILAFNGLAPSSSLAVGDELIIPDGELYIENAPSSASTGKAYAGLPNLSGYFMRPIQGGRKSQGIHGRNGVDLANTCSLPIFASADGRVLIMRDTGWNGGFGKYIVINHPNDTQTVYAHNSKNMIAQGEQVTQGQIIGLIGNTGNTLGATGCHVHFEIHGAKNPF</sequence>